<evidence type="ECO:0000313" key="2">
    <source>
        <dbReference type="Proteomes" id="UP001060215"/>
    </source>
</evidence>
<name>A0ACC0F2X8_9ERIC</name>
<protein>
    <submittedName>
        <fullName evidence="1">Protein APEM9</fullName>
    </submittedName>
</protein>
<accession>A0ACC0F2X8</accession>
<proteinExistence type="predicted"/>
<organism evidence="1 2">
    <name type="scientific">Camellia lanceoleosa</name>
    <dbReference type="NCBI Taxonomy" id="1840588"/>
    <lineage>
        <taxon>Eukaryota</taxon>
        <taxon>Viridiplantae</taxon>
        <taxon>Streptophyta</taxon>
        <taxon>Embryophyta</taxon>
        <taxon>Tracheophyta</taxon>
        <taxon>Spermatophyta</taxon>
        <taxon>Magnoliopsida</taxon>
        <taxon>eudicotyledons</taxon>
        <taxon>Gunneridae</taxon>
        <taxon>Pentapetalae</taxon>
        <taxon>asterids</taxon>
        <taxon>Ericales</taxon>
        <taxon>Theaceae</taxon>
        <taxon>Camellia</taxon>
    </lineage>
</organism>
<reference evidence="1 2" key="1">
    <citation type="journal article" date="2022" name="Plant J.">
        <title>Chromosome-level genome of Camellia lanceoleosa provides a valuable resource for understanding genome evolution and self-incompatibility.</title>
        <authorList>
            <person name="Gong W."/>
            <person name="Xiao S."/>
            <person name="Wang L."/>
            <person name="Liao Z."/>
            <person name="Chang Y."/>
            <person name="Mo W."/>
            <person name="Hu G."/>
            <person name="Li W."/>
            <person name="Zhao G."/>
            <person name="Zhu H."/>
            <person name="Hu X."/>
            <person name="Ji K."/>
            <person name="Xiang X."/>
            <person name="Song Q."/>
            <person name="Yuan D."/>
            <person name="Jin S."/>
            <person name="Zhang L."/>
        </authorList>
    </citation>
    <scope>NUCLEOTIDE SEQUENCE [LARGE SCALE GENOMIC DNA]</scope>
    <source>
        <strain evidence="1">SQ_2022a</strain>
    </source>
</reference>
<sequence>MLVVTTARAENKVCFDSFASLNATACYIDCKALYKNHLIQVSPPNPSAHVTKCVCEYNCFTVSASGVDKYLEVVEVYVVTLPGMVVRDIDHAICWVEKATLPEEKRQDLLRRLHSLYSPKAPVSSQGSVVALPGDKSKTHSSLKQQDTSEGSPEALKASYPFKRENDMKQAILKISQRVPCFWWFRTIMFKFGNGQLVISNAKIVLGCLMILMYYVLQRKQAILKRWYLTHISPL</sequence>
<keyword evidence="2" id="KW-1185">Reference proteome</keyword>
<dbReference type="Proteomes" id="UP001060215">
    <property type="component" value="Chromosome 11"/>
</dbReference>
<evidence type="ECO:0000313" key="1">
    <source>
        <dbReference type="EMBL" id="KAI7982923.1"/>
    </source>
</evidence>
<gene>
    <name evidence="1" type="ORF">LOK49_LG15G00501</name>
</gene>
<comment type="caution">
    <text evidence="1">The sequence shown here is derived from an EMBL/GenBank/DDBJ whole genome shotgun (WGS) entry which is preliminary data.</text>
</comment>
<dbReference type="EMBL" id="CM045768">
    <property type="protein sequence ID" value="KAI7982923.1"/>
    <property type="molecule type" value="Genomic_DNA"/>
</dbReference>